<organism evidence="1 2">
    <name type="scientific">Mycena chlorophos</name>
    <name type="common">Agaric fungus</name>
    <name type="synonym">Agaricus chlorophos</name>
    <dbReference type="NCBI Taxonomy" id="658473"/>
    <lineage>
        <taxon>Eukaryota</taxon>
        <taxon>Fungi</taxon>
        <taxon>Dikarya</taxon>
        <taxon>Basidiomycota</taxon>
        <taxon>Agaricomycotina</taxon>
        <taxon>Agaricomycetes</taxon>
        <taxon>Agaricomycetidae</taxon>
        <taxon>Agaricales</taxon>
        <taxon>Marasmiineae</taxon>
        <taxon>Mycenaceae</taxon>
        <taxon>Mycena</taxon>
    </lineage>
</organism>
<dbReference type="EMBL" id="DF847553">
    <property type="protein sequence ID" value="GAT52055.1"/>
    <property type="molecule type" value="Genomic_DNA"/>
</dbReference>
<proteinExistence type="predicted"/>
<accession>A0ABQ0LLQ9</accession>
<reference evidence="1" key="1">
    <citation type="submission" date="2014-09" db="EMBL/GenBank/DDBJ databases">
        <title>Genome sequence of the luminous mushroom Mycena chlorophos for searching fungal bioluminescence genes.</title>
        <authorList>
            <person name="Tanaka Y."/>
            <person name="Kasuga D."/>
            <person name="Oba Y."/>
            <person name="Hase S."/>
            <person name="Sato K."/>
            <person name="Oba Y."/>
            <person name="Sakakibara Y."/>
        </authorList>
    </citation>
    <scope>NUCLEOTIDE SEQUENCE</scope>
</reference>
<gene>
    <name evidence="1" type="ORF">MCHLO_09143</name>
</gene>
<dbReference type="Proteomes" id="UP000815677">
    <property type="component" value="Unassembled WGS sequence"/>
</dbReference>
<sequence length="140" mass="16217">MKPGNIQSSRTDIETFSDAIDDALVQVACCLQEYRQDHDICDTARKDKAGFTEDAFRYQLGQMLAVTEHVRAGGSLDDFDPTEPSPLRERYEECCLQEAPQDSRHLFFLDWDLDCMPISFRTLPQTKRNEVEEEWQACFQ</sequence>
<evidence type="ECO:0000313" key="2">
    <source>
        <dbReference type="Proteomes" id="UP000815677"/>
    </source>
</evidence>
<protein>
    <submittedName>
        <fullName evidence="1">Uncharacterized protein</fullName>
    </submittedName>
</protein>
<name>A0ABQ0LLQ9_MYCCL</name>
<evidence type="ECO:0000313" key="1">
    <source>
        <dbReference type="EMBL" id="GAT52055.1"/>
    </source>
</evidence>
<keyword evidence="2" id="KW-1185">Reference proteome</keyword>